<dbReference type="RefSeq" id="WP_068367409.1">
    <property type="nucleotide sequence ID" value="NZ_CAIJCT010000010.1"/>
</dbReference>
<protein>
    <submittedName>
        <fullName evidence="3">Putative general stress protein 13</fullName>
    </submittedName>
</protein>
<dbReference type="GO" id="GO:0003729">
    <property type="term" value="F:mRNA binding"/>
    <property type="evidence" value="ECO:0007669"/>
    <property type="project" value="UniProtKB-ARBA"/>
</dbReference>
<evidence type="ECO:0000259" key="2">
    <source>
        <dbReference type="PROSITE" id="PS50126"/>
    </source>
</evidence>
<organism evidence="3 4">
    <name type="scientific">Aedoeadaptatus coxii</name>
    <dbReference type="NCBI Taxonomy" id="755172"/>
    <lineage>
        <taxon>Bacteria</taxon>
        <taxon>Bacillati</taxon>
        <taxon>Bacillota</taxon>
        <taxon>Tissierellia</taxon>
        <taxon>Tissierellales</taxon>
        <taxon>Peptoniphilaceae</taxon>
        <taxon>Aedoeadaptatus</taxon>
    </lineage>
</organism>
<dbReference type="InterPro" id="IPR012340">
    <property type="entry name" value="NA-bd_OB-fold"/>
</dbReference>
<reference evidence="4" key="1">
    <citation type="submission" date="2016-01" db="EMBL/GenBank/DDBJ databases">
        <authorList>
            <person name="Mitreva M."/>
            <person name="Pepin K.H."/>
            <person name="Mihindukulasuriya K.A."/>
            <person name="Fulton R."/>
            <person name="Fronick C."/>
            <person name="O'Laughlin M."/>
            <person name="Miner T."/>
            <person name="Herter B."/>
            <person name="Rosa B.A."/>
            <person name="Cordes M."/>
            <person name="Tomlinson C."/>
            <person name="Wollam A."/>
            <person name="Palsikar V.B."/>
            <person name="Mardis E.R."/>
            <person name="Wilson R.K."/>
        </authorList>
    </citation>
    <scope>NUCLEOTIDE SEQUENCE [LARGE SCALE GENOMIC DNA]</scope>
    <source>
        <strain evidence="4">DNF00729</strain>
    </source>
</reference>
<dbReference type="EMBL" id="LSDG01000023">
    <property type="protein sequence ID" value="KXB67037.1"/>
    <property type="molecule type" value="Genomic_DNA"/>
</dbReference>
<comment type="caution">
    <text evidence="3">The sequence shown here is derived from an EMBL/GenBank/DDBJ whole genome shotgun (WGS) entry which is preliminary data.</text>
</comment>
<dbReference type="Gene3D" id="2.40.50.140">
    <property type="entry name" value="Nucleic acid-binding proteins"/>
    <property type="match status" value="1"/>
</dbReference>
<feature type="region of interest" description="Disordered" evidence="1">
    <location>
        <begin position="115"/>
        <end position="136"/>
    </location>
</feature>
<evidence type="ECO:0000313" key="3">
    <source>
        <dbReference type="EMBL" id="KXB67037.1"/>
    </source>
</evidence>
<dbReference type="GO" id="GO:0006412">
    <property type="term" value="P:translation"/>
    <property type="evidence" value="ECO:0007669"/>
    <property type="project" value="TreeGrafter"/>
</dbReference>
<name>A0A134AH33_9FIRM</name>
<dbReference type="GO" id="GO:0005737">
    <property type="term" value="C:cytoplasm"/>
    <property type="evidence" value="ECO:0007669"/>
    <property type="project" value="UniProtKB-ARBA"/>
</dbReference>
<dbReference type="STRING" id="755172.HMPREF1863_00763"/>
<gene>
    <name evidence="3" type="ORF">HMPREF1863_00763</name>
</gene>
<keyword evidence="4" id="KW-1185">Reference proteome</keyword>
<dbReference type="Pfam" id="PF00575">
    <property type="entry name" value="S1"/>
    <property type="match status" value="1"/>
</dbReference>
<dbReference type="AlphaFoldDB" id="A0A134AH33"/>
<dbReference type="PATRIC" id="fig|755172.3.peg.732"/>
<proteinExistence type="predicted"/>
<dbReference type="SMART" id="SM00316">
    <property type="entry name" value="S1"/>
    <property type="match status" value="1"/>
</dbReference>
<dbReference type="PROSITE" id="PS50126">
    <property type="entry name" value="S1"/>
    <property type="match status" value="1"/>
</dbReference>
<dbReference type="GO" id="GO:0003735">
    <property type="term" value="F:structural constituent of ribosome"/>
    <property type="evidence" value="ECO:0007669"/>
    <property type="project" value="TreeGrafter"/>
</dbReference>
<dbReference type="PANTHER" id="PTHR10724">
    <property type="entry name" value="30S RIBOSOMAL PROTEIN S1"/>
    <property type="match status" value="1"/>
</dbReference>
<evidence type="ECO:0000256" key="1">
    <source>
        <dbReference type="SAM" id="MobiDB-lite"/>
    </source>
</evidence>
<feature type="compositionally biased region" description="Basic residues" evidence="1">
    <location>
        <begin position="124"/>
        <end position="136"/>
    </location>
</feature>
<accession>A0A134AH33</accession>
<dbReference type="FunFam" id="2.40.50.140:FF:000051">
    <property type="entry name" value="RNA-binding transcriptional accessory protein"/>
    <property type="match status" value="1"/>
</dbReference>
<dbReference type="InterPro" id="IPR050437">
    <property type="entry name" value="Ribos_protein_bS1-like"/>
</dbReference>
<feature type="domain" description="S1 motif" evidence="2">
    <location>
        <begin position="6"/>
        <end position="74"/>
    </location>
</feature>
<sequence>MAIEVGSILDGVVTGIVKFGAFVQMDEENSGLVHISEISDEYVKEVSDILSKGQKVKVKVLNIESDGKIALSIKRAQPKSEHRKDLPQAVQLNREVHKSDASNFDDMLNKFMKVSNEKIESAKQRRNVRQGKTKRR</sequence>
<dbReference type="Proteomes" id="UP000070442">
    <property type="component" value="Unassembled WGS sequence"/>
</dbReference>
<dbReference type="SUPFAM" id="SSF50249">
    <property type="entry name" value="Nucleic acid-binding proteins"/>
    <property type="match status" value="1"/>
</dbReference>
<dbReference type="OrthoDB" id="9810507at2"/>
<evidence type="ECO:0000313" key="4">
    <source>
        <dbReference type="Proteomes" id="UP000070442"/>
    </source>
</evidence>
<dbReference type="InterPro" id="IPR003029">
    <property type="entry name" value="S1_domain"/>
</dbReference>